<evidence type="ECO:0008006" key="5">
    <source>
        <dbReference type="Google" id="ProtNLM"/>
    </source>
</evidence>
<sequence>MGVQLGPRSIKRPAESFWEIRVPGSPAALTRDHATMLTGRQPAGYEHDGDFTFVRGRKRPRTEAKRPKSAAQTTSETPRMAASVASTTGTGESSRTEPGDTAPVEPQPQPRASKSQAEWARTDGASAERSYRRGRLAQADLNGGEVAAVFGSLPQAGSIKIALPTSDTPIIDRNQNMRKEGNRNNRNRRSSLGSRGRRASSLVEIGEMAIPHPEVGAAEFYKHIAADLLEPRRLKQLLVWCGDRALSAKPQDGKANADAIRRARVIQDQILKDFASRSEFSDWFSRDDDAPRTKVVLKPNPRNFEMDSRLASLEENIDRLRRERKAWLSMRKMPPEQPPLFDSDESGQTVLPDADLLGGVDRKIRAAFEAGAISSRALRLRTESTLRKISSALQFQIDLLADNVHKLHQRVMVGSKEADRILMLASKRLQEREQRERVSAGTSNMPLIEVLRALGRTCPKDNVRPDSCLPGLADTHPYQ</sequence>
<reference evidence="3 4" key="1">
    <citation type="journal article" date="2024" name="Microbiol. Resour. Announc.">
        <title>Genome annotations for the ascomycete fungi Trichoderma harzianum, Trichoderma aggressivum, and Purpureocillium lilacinum.</title>
        <authorList>
            <person name="Beijen E.P.W."/>
            <person name="Ohm R.A."/>
        </authorList>
    </citation>
    <scope>NUCLEOTIDE SEQUENCE [LARGE SCALE GENOMIC DNA]</scope>
    <source>
        <strain evidence="3 4">CBS 150709</strain>
    </source>
</reference>
<dbReference type="InterPro" id="IPR013218">
    <property type="entry name" value="Dsn1/Mis13"/>
</dbReference>
<keyword evidence="4" id="KW-1185">Reference proteome</keyword>
<organism evidence="3 4">
    <name type="scientific">Purpureocillium lilacinum</name>
    <name type="common">Paecilomyces lilacinus</name>
    <dbReference type="NCBI Taxonomy" id="33203"/>
    <lineage>
        <taxon>Eukaryota</taxon>
        <taxon>Fungi</taxon>
        <taxon>Dikarya</taxon>
        <taxon>Ascomycota</taxon>
        <taxon>Pezizomycotina</taxon>
        <taxon>Sordariomycetes</taxon>
        <taxon>Hypocreomycetidae</taxon>
        <taxon>Hypocreales</taxon>
        <taxon>Ophiocordycipitaceae</taxon>
        <taxon>Purpureocillium</taxon>
    </lineage>
</organism>
<evidence type="ECO:0000313" key="4">
    <source>
        <dbReference type="Proteomes" id="UP001287286"/>
    </source>
</evidence>
<protein>
    <recommendedName>
        <fullName evidence="5">Kinetochore protein mis13</fullName>
    </recommendedName>
</protein>
<feature type="region of interest" description="Disordered" evidence="2">
    <location>
        <begin position="37"/>
        <end position="131"/>
    </location>
</feature>
<accession>A0ABR0BIJ1</accession>
<dbReference type="Pfam" id="PF08202">
    <property type="entry name" value="MIS13"/>
    <property type="match status" value="1"/>
</dbReference>
<name>A0ABR0BIJ1_PURLI</name>
<evidence type="ECO:0000313" key="3">
    <source>
        <dbReference type="EMBL" id="KAK4078868.1"/>
    </source>
</evidence>
<feature type="region of interest" description="Disordered" evidence="2">
    <location>
        <begin position="170"/>
        <end position="199"/>
    </location>
</feature>
<feature type="coiled-coil region" evidence="1">
    <location>
        <begin position="303"/>
        <end position="330"/>
    </location>
</feature>
<dbReference type="PANTHER" id="PTHR14778">
    <property type="entry name" value="KINETOCHORE-ASSOCIATED PROTEIN DSN1 HOMOLOG"/>
    <property type="match status" value="1"/>
</dbReference>
<proteinExistence type="predicted"/>
<dbReference type="EMBL" id="JAWRVI010000078">
    <property type="protein sequence ID" value="KAK4078868.1"/>
    <property type="molecule type" value="Genomic_DNA"/>
</dbReference>
<dbReference type="PANTHER" id="PTHR14778:SF2">
    <property type="entry name" value="KINETOCHORE-ASSOCIATED PROTEIN DSN1 HOMOLOG"/>
    <property type="match status" value="1"/>
</dbReference>
<gene>
    <name evidence="3" type="ORF">Purlil1_11806</name>
</gene>
<comment type="caution">
    <text evidence="3">The sequence shown here is derived from an EMBL/GenBank/DDBJ whole genome shotgun (WGS) entry which is preliminary data.</text>
</comment>
<dbReference type="Proteomes" id="UP001287286">
    <property type="component" value="Unassembled WGS sequence"/>
</dbReference>
<evidence type="ECO:0000256" key="1">
    <source>
        <dbReference type="SAM" id="Coils"/>
    </source>
</evidence>
<evidence type="ECO:0000256" key="2">
    <source>
        <dbReference type="SAM" id="MobiDB-lite"/>
    </source>
</evidence>
<keyword evidence="1" id="KW-0175">Coiled coil</keyword>